<dbReference type="OrthoDB" id="6436866at2759"/>
<protein>
    <submittedName>
        <fullName evidence="1">Uncharacterized protein</fullName>
    </submittedName>
</protein>
<keyword evidence="2" id="KW-1185">Reference proteome</keyword>
<name>A0A8X6XJR5_9ARAC</name>
<dbReference type="PANTHER" id="PTHR47331:SF5">
    <property type="entry name" value="RIBONUCLEASE H"/>
    <property type="match status" value="1"/>
</dbReference>
<proteinExistence type="predicted"/>
<dbReference type="PANTHER" id="PTHR47331">
    <property type="entry name" value="PHD-TYPE DOMAIN-CONTAINING PROTEIN"/>
    <property type="match status" value="1"/>
</dbReference>
<accession>A0A8X6XJR5</accession>
<gene>
    <name evidence="1" type="primary">AVEN_247365_1</name>
    <name evidence="1" type="ORF">TNIN_155981</name>
</gene>
<organism evidence="1 2">
    <name type="scientific">Trichonephila inaurata madagascariensis</name>
    <dbReference type="NCBI Taxonomy" id="2747483"/>
    <lineage>
        <taxon>Eukaryota</taxon>
        <taxon>Metazoa</taxon>
        <taxon>Ecdysozoa</taxon>
        <taxon>Arthropoda</taxon>
        <taxon>Chelicerata</taxon>
        <taxon>Arachnida</taxon>
        <taxon>Araneae</taxon>
        <taxon>Araneomorphae</taxon>
        <taxon>Entelegynae</taxon>
        <taxon>Araneoidea</taxon>
        <taxon>Nephilidae</taxon>
        <taxon>Trichonephila</taxon>
        <taxon>Trichonephila inaurata</taxon>
    </lineage>
</organism>
<dbReference type="EMBL" id="BMAV01010088">
    <property type="protein sequence ID" value="GFY54935.1"/>
    <property type="molecule type" value="Genomic_DNA"/>
</dbReference>
<dbReference type="Proteomes" id="UP000886998">
    <property type="component" value="Unassembled WGS sequence"/>
</dbReference>
<evidence type="ECO:0000313" key="1">
    <source>
        <dbReference type="EMBL" id="GFY54935.1"/>
    </source>
</evidence>
<comment type="caution">
    <text evidence="1">The sequence shown here is derived from an EMBL/GenBank/DDBJ whole genome shotgun (WGS) entry which is preliminary data.</text>
</comment>
<reference evidence="1" key="1">
    <citation type="submission" date="2020-08" db="EMBL/GenBank/DDBJ databases">
        <title>Multicomponent nature underlies the extraordinary mechanical properties of spider dragline silk.</title>
        <authorList>
            <person name="Kono N."/>
            <person name="Nakamura H."/>
            <person name="Mori M."/>
            <person name="Yoshida Y."/>
            <person name="Ohtoshi R."/>
            <person name="Malay A.D."/>
            <person name="Moran D.A.P."/>
            <person name="Tomita M."/>
            <person name="Numata K."/>
            <person name="Arakawa K."/>
        </authorList>
    </citation>
    <scope>NUCLEOTIDE SEQUENCE</scope>
</reference>
<sequence>MTIDAVHLYTDSTIVLSWIRTQPHCLKCFVANRVIQITDLTSTFEWHHINSEENPADPLSRGLSVDDLNGNNIWWCGPDFLHRDVDFLNNRDCCENAPLGFLQKLQKQNVDDIFLTSRELNHARDALVRQSQTQEFNAELKA</sequence>
<dbReference type="AlphaFoldDB" id="A0A8X6XJR5"/>
<evidence type="ECO:0000313" key="2">
    <source>
        <dbReference type="Proteomes" id="UP000886998"/>
    </source>
</evidence>